<reference evidence="2 3" key="1">
    <citation type="journal article" date="2011" name="J. Bacteriol.">
        <title>Genome of Ochrobactrum anthropi ATCC 49188 T, a versatile opportunistic pathogen and symbiont of several eukaryotic hosts.</title>
        <authorList>
            <person name="Chain P.S."/>
            <person name="Lang D.M."/>
            <person name="Comerci D.J."/>
            <person name="Malfatti S.A."/>
            <person name="Vergez L.M."/>
            <person name="Shin M."/>
            <person name="Ugalde R.A."/>
            <person name="Garcia E."/>
            <person name="Tolmasky M.E."/>
        </authorList>
    </citation>
    <scope>NUCLEOTIDE SEQUENCE [LARGE SCALE GENOMIC DNA]</scope>
    <source>
        <strain evidence="3">ATCC 49188 / DSM 6882 / CCUG 24695 / JCM 21032 / LMG 3331 / NBRC 15819 / NCTC 12168 / Alc 37</strain>
    </source>
</reference>
<evidence type="ECO:0000313" key="2">
    <source>
        <dbReference type="EMBL" id="ABS12949.1"/>
    </source>
</evidence>
<feature type="transmembrane region" description="Helical" evidence="1">
    <location>
        <begin position="36"/>
        <end position="54"/>
    </location>
</feature>
<keyword evidence="1" id="KW-1133">Transmembrane helix</keyword>
<dbReference type="AlphaFoldDB" id="A6WVE5"/>
<dbReference type="EMBL" id="CP000758">
    <property type="protein sequence ID" value="ABS12949.1"/>
    <property type="molecule type" value="Genomic_DNA"/>
</dbReference>
<keyword evidence="1" id="KW-0812">Transmembrane</keyword>
<keyword evidence="3" id="KW-1185">Reference proteome</keyword>
<sequence length="117" mass="13111">MLGTVLAILGIAVPVIGASFTVAYKWPQFYEQASRATMKVAVCISFLAAAYYVGAQHALIEAKRLISENQSLPENVADFRSQYHWFFIVFPMSVIVFGFLIESVASMIRDEENQKNK</sequence>
<keyword evidence="1" id="KW-0472">Membrane</keyword>
<dbReference type="HOGENOM" id="CLU_2082408_0_0_5"/>
<proteinExistence type="predicted"/>
<feature type="transmembrane region" description="Helical" evidence="1">
    <location>
        <begin position="6"/>
        <end position="24"/>
    </location>
</feature>
<evidence type="ECO:0000313" key="3">
    <source>
        <dbReference type="Proteomes" id="UP000002301"/>
    </source>
</evidence>
<dbReference type="PATRIC" id="fig|439375.7.peg.234"/>
<organism evidence="2 3">
    <name type="scientific">Brucella anthropi (strain ATCC 49188 / DSM 6882 / CCUG 24695 / JCM 21032 / LMG 3331 / NBRC 15819 / NCTC 12168 / Alc 37)</name>
    <name type="common">Ochrobactrum anthropi</name>
    <dbReference type="NCBI Taxonomy" id="439375"/>
    <lineage>
        <taxon>Bacteria</taxon>
        <taxon>Pseudomonadati</taxon>
        <taxon>Pseudomonadota</taxon>
        <taxon>Alphaproteobacteria</taxon>
        <taxon>Hyphomicrobiales</taxon>
        <taxon>Brucellaceae</taxon>
        <taxon>Brucella/Ochrobactrum group</taxon>
        <taxon>Brucella</taxon>
    </lineage>
</organism>
<dbReference type="RefSeq" id="WP_011982408.1">
    <property type="nucleotide sequence ID" value="NC_009667.1"/>
</dbReference>
<gene>
    <name evidence="2" type="ordered locus">Oant_0218</name>
</gene>
<dbReference type="STRING" id="439375.Oant_0218"/>
<dbReference type="KEGG" id="oan:Oant_0218"/>
<accession>A6WVE5</accession>
<name>A6WVE5_BRUA4</name>
<dbReference type="Proteomes" id="UP000002301">
    <property type="component" value="Chromosome 1"/>
</dbReference>
<feature type="transmembrane region" description="Helical" evidence="1">
    <location>
        <begin position="83"/>
        <end position="108"/>
    </location>
</feature>
<evidence type="ECO:0000256" key="1">
    <source>
        <dbReference type="SAM" id="Phobius"/>
    </source>
</evidence>
<protein>
    <submittedName>
        <fullName evidence="2">Uncharacterized protein</fullName>
    </submittedName>
</protein>